<dbReference type="InterPro" id="IPR001841">
    <property type="entry name" value="Znf_RING"/>
</dbReference>
<feature type="compositionally biased region" description="Low complexity" evidence="7">
    <location>
        <begin position="426"/>
        <end position="443"/>
    </location>
</feature>
<evidence type="ECO:0000256" key="1">
    <source>
        <dbReference type="ARBA" id="ARBA00022679"/>
    </source>
</evidence>
<dbReference type="RefSeq" id="XP_033801660.1">
    <property type="nucleotide sequence ID" value="XM_033945769.1"/>
</dbReference>
<dbReference type="CDD" id="cd06679">
    <property type="entry name" value="PDZ3_LNX1_2-like"/>
    <property type="match status" value="1"/>
</dbReference>
<dbReference type="InterPro" id="IPR018957">
    <property type="entry name" value="Znf_C3HC4_RING-type"/>
</dbReference>
<dbReference type="Pfam" id="PF00097">
    <property type="entry name" value="zf-C3HC4"/>
    <property type="match status" value="1"/>
</dbReference>
<dbReference type="RefSeq" id="XP_033801661.1">
    <property type="nucleotide sequence ID" value="XM_033945770.1"/>
</dbReference>
<feature type="domain" description="PDZ" evidence="9">
    <location>
        <begin position="332"/>
        <end position="415"/>
    </location>
</feature>
<dbReference type="CDD" id="cd06680">
    <property type="entry name" value="PDZ4_LNX1_2-like"/>
    <property type="match status" value="1"/>
</dbReference>
<feature type="domain" description="RING-type" evidence="8">
    <location>
        <begin position="44"/>
        <end position="82"/>
    </location>
</feature>
<feature type="domain" description="PDZ" evidence="9">
    <location>
        <begin position="220"/>
        <end position="305"/>
    </location>
</feature>
<feature type="domain" description="PDZ" evidence="9">
    <location>
        <begin position="476"/>
        <end position="561"/>
    </location>
</feature>
<dbReference type="Gene3D" id="3.30.40.10">
    <property type="entry name" value="Zinc/RING finger domain, C3HC4 (zinc finger)"/>
    <property type="match status" value="1"/>
</dbReference>
<name>A0A6P8R0N9_GEOSA</name>
<dbReference type="CDD" id="cd06678">
    <property type="entry name" value="PDZ2_LNX1_2-like"/>
    <property type="match status" value="1"/>
</dbReference>
<evidence type="ECO:0000256" key="3">
    <source>
        <dbReference type="ARBA" id="ARBA00022771"/>
    </source>
</evidence>
<evidence type="ECO:0000256" key="2">
    <source>
        <dbReference type="ARBA" id="ARBA00022723"/>
    </source>
</evidence>
<proteinExistence type="predicted"/>
<keyword evidence="5" id="KW-0862">Zinc</keyword>
<keyword evidence="10" id="KW-1185">Reference proteome</keyword>
<evidence type="ECO:0000313" key="12">
    <source>
        <dbReference type="RefSeq" id="XP_033801661.1"/>
    </source>
</evidence>
<dbReference type="PROSITE" id="PS50089">
    <property type="entry name" value="ZF_RING_2"/>
    <property type="match status" value="1"/>
</dbReference>
<dbReference type="InterPro" id="IPR051342">
    <property type="entry name" value="PDZ_scaffold"/>
</dbReference>
<dbReference type="InterPro" id="IPR001478">
    <property type="entry name" value="PDZ"/>
</dbReference>
<dbReference type="SMART" id="SM00228">
    <property type="entry name" value="PDZ"/>
    <property type="match status" value="4"/>
</dbReference>
<reference evidence="11 12" key="1">
    <citation type="submission" date="2025-04" db="UniProtKB">
        <authorList>
            <consortium name="RefSeq"/>
        </authorList>
    </citation>
    <scope>IDENTIFICATION</scope>
</reference>
<dbReference type="GO" id="GO:0008270">
    <property type="term" value="F:zinc ion binding"/>
    <property type="evidence" value="ECO:0007669"/>
    <property type="project" value="UniProtKB-KW"/>
</dbReference>
<dbReference type="RefSeq" id="XP_033801662.1">
    <property type="nucleotide sequence ID" value="XM_033945771.1"/>
</dbReference>
<dbReference type="CDD" id="cd16780">
    <property type="entry name" value="mRING-HC-C3HC3D_LNX2"/>
    <property type="match status" value="1"/>
</dbReference>
<dbReference type="InterPro" id="IPR017907">
    <property type="entry name" value="Znf_RING_CS"/>
</dbReference>
<dbReference type="Proteomes" id="UP000515159">
    <property type="component" value="Chromosome 5"/>
</dbReference>
<dbReference type="GO" id="GO:0004842">
    <property type="term" value="F:ubiquitin-protein transferase activity"/>
    <property type="evidence" value="ECO:0007669"/>
    <property type="project" value="TreeGrafter"/>
</dbReference>
<dbReference type="SMART" id="SM00184">
    <property type="entry name" value="RING"/>
    <property type="match status" value="1"/>
</dbReference>
<feature type="region of interest" description="Disordered" evidence="7">
    <location>
        <begin position="419"/>
        <end position="454"/>
    </location>
</feature>
<evidence type="ECO:0000313" key="13">
    <source>
        <dbReference type="RefSeq" id="XP_033801662.1"/>
    </source>
</evidence>
<evidence type="ECO:0000256" key="6">
    <source>
        <dbReference type="PROSITE-ProRule" id="PRU00175"/>
    </source>
</evidence>
<dbReference type="PROSITE" id="PS00518">
    <property type="entry name" value="ZF_RING_1"/>
    <property type="match status" value="1"/>
</dbReference>
<dbReference type="OrthoDB" id="438726at2759"/>
<feature type="domain" description="PDZ" evidence="9">
    <location>
        <begin position="605"/>
        <end position="691"/>
    </location>
</feature>
<evidence type="ECO:0000256" key="4">
    <source>
        <dbReference type="ARBA" id="ARBA00022786"/>
    </source>
</evidence>
<dbReference type="InterPro" id="IPR036034">
    <property type="entry name" value="PDZ_sf"/>
</dbReference>
<dbReference type="PANTHER" id="PTHR19964">
    <property type="entry name" value="MULTIPLE PDZ DOMAIN PROTEIN"/>
    <property type="match status" value="1"/>
</dbReference>
<evidence type="ECO:0000313" key="11">
    <source>
        <dbReference type="RefSeq" id="XP_033801660.1"/>
    </source>
</evidence>
<gene>
    <name evidence="11 12 13" type="primary">LOC117361011</name>
</gene>
<dbReference type="GeneID" id="117361011"/>
<dbReference type="SUPFAM" id="SSF50156">
    <property type="entry name" value="PDZ domain-like"/>
    <property type="match status" value="4"/>
</dbReference>
<dbReference type="KEGG" id="gsh:117361011"/>
<keyword evidence="1" id="KW-0808">Transferase</keyword>
<accession>A0A6P8R0N9</accession>
<dbReference type="CDD" id="cd06677">
    <property type="entry name" value="PDZ1_LNX1_2-like"/>
    <property type="match status" value="1"/>
</dbReference>
<dbReference type="Pfam" id="PF00595">
    <property type="entry name" value="PDZ"/>
    <property type="match status" value="4"/>
</dbReference>
<keyword evidence="3 6" id="KW-0863">Zinc-finger</keyword>
<dbReference type="PANTHER" id="PTHR19964:SF41">
    <property type="entry name" value="LIGAND OF NUMB PROTEIN X 2-LIKE"/>
    <property type="match status" value="1"/>
</dbReference>
<evidence type="ECO:0000256" key="7">
    <source>
        <dbReference type="SAM" id="MobiDB-lite"/>
    </source>
</evidence>
<dbReference type="SUPFAM" id="SSF57850">
    <property type="entry name" value="RING/U-box"/>
    <property type="match status" value="1"/>
</dbReference>
<evidence type="ECO:0000259" key="8">
    <source>
        <dbReference type="PROSITE" id="PS50089"/>
    </source>
</evidence>
<dbReference type="InterPro" id="IPR013083">
    <property type="entry name" value="Znf_RING/FYVE/PHD"/>
</dbReference>
<evidence type="ECO:0000256" key="5">
    <source>
        <dbReference type="ARBA" id="ARBA00022833"/>
    </source>
</evidence>
<sequence>MADTEPQEQEVKMHELCPECGQPHLVLENHIYDFQDEVDDELVCHICLQPLLQPMDTPCGHTYCYKCLENFLQERDFCPMDRKKLCFQHCRKSSLLVRNLLDKLAVDCPFQPECQQSMQRCELEAHLRHRCPGFKEHRAELERRKTHHCREGRESITKVEVNGPADSSLPLRISALVAESSLAAVVALSTPEPGLVNPAFDEGEDVDQPRRSSLVAETNMMEIHREDPEEELGLRIVGGKDSPLGNIVVQDVLRDSVVAIDGKIAPGDHIMEINGINVSNVTHSHAVSLLRHPCSVLRLTVLQEKGFSSRAARRDTTNGSTTNASPCKEVIHVALLKRDRSEPLGIKLIRKTEEAGIFVLDLLDGGLASKDGKLKCNDKVLSINGQDVRQGTPETAAHIIQSSEARVNFVVMRQAGIQLPETSEDGSTSNNSSNSSSSSNSGSPVHQRKRPIQHHCRQKAAFHRELSVGPLCQEKIVTIKKEPRESLGITIGGGRDSRSKLPIYVSSVQPIGCLLRDGRIKKGDVLLSINGVDLTHLAYAEAVSALKSNAASHAVVLKALELLAADGPLDPPEAPPDTAREHDLVWSPLWVMWLALPSSLHYCRDITLQKSSRESWGFSIVGGFEESKGHQPFFIKTVVPATPAFFDGRLKCGDEIVAVNGVSATGMSNAELIPMLKEQRNRVTLVVVSWPGSLV</sequence>
<evidence type="ECO:0000313" key="10">
    <source>
        <dbReference type="Proteomes" id="UP000515159"/>
    </source>
</evidence>
<keyword evidence="2" id="KW-0479">Metal-binding</keyword>
<dbReference type="FunFam" id="2.30.42.10:FF:000081">
    <property type="entry name" value="Ligand of Numb protein X 2"/>
    <property type="match status" value="1"/>
</dbReference>
<organism evidence="10 11">
    <name type="scientific">Geotrypetes seraphini</name>
    <name type="common">Gaboon caecilian</name>
    <name type="synonym">Caecilia seraphini</name>
    <dbReference type="NCBI Taxonomy" id="260995"/>
    <lineage>
        <taxon>Eukaryota</taxon>
        <taxon>Metazoa</taxon>
        <taxon>Chordata</taxon>
        <taxon>Craniata</taxon>
        <taxon>Vertebrata</taxon>
        <taxon>Euteleostomi</taxon>
        <taxon>Amphibia</taxon>
        <taxon>Gymnophiona</taxon>
        <taxon>Geotrypetes</taxon>
    </lineage>
</organism>
<evidence type="ECO:0000259" key="9">
    <source>
        <dbReference type="PROSITE" id="PS50106"/>
    </source>
</evidence>
<dbReference type="Gene3D" id="2.30.42.10">
    <property type="match status" value="4"/>
</dbReference>
<dbReference type="AlphaFoldDB" id="A0A6P8R0N9"/>
<dbReference type="FunFam" id="3.30.40.10:FF:000120">
    <property type="entry name" value="ligand of Numb protein X 2"/>
    <property type="match status" value="1"/>
</dbReference>
<dbReference type="PROSITE" id="PS50106">
    <property type="entry name" value="PDZ"/>
    <property type="match status" value="4"/>
</dbReference>
<protein>
    <submittedName>
        <fullName evidence="11 12">Ligand of Numb protein X 2-like isoform X1</fullName>
    </submittedName>
</protein>
<keyword evidence="4" id="KW-0833">Ubl conjugation pathway</keyword>